<evidence type="ECO:0000256" key="1">
    <source>
        <dbReference type="ARBA" id="ARBA00004141"/>
    </source>
</evidence>
<comment type="similarity">
    <text evidence="2">Belongs to the oxidase-dependent Fe transporter (OFeT) (TC 9.A.10.1) family.</text>
</comment>
<name>A0A8I1SX80_THIA3</name>
<comment type="subcellular location">
    <subcellularLocation>
        <location evidence="1">Membrane</location>
        <topology evidence="1">Multi-pass membrane protein</topology>
    </subcellularLocation>
</comment>
<dbReference type="Proteomes" id="UP000664800">
    <property type="component" value="Unassembled WGS sequence"/>
</dbReference>
<protein>
    <submittedName>
        <fullName evidence="7">FTR1 family protein</fullName>
    </submittedName>
</protein>
<evidence type="ECO:0000313" key="7">
    <source>
        <dbReference type="EMBL" id="MBN8744354.1"/>
    </source>
</evidence>
<keyword evidence="4 6" id="KW-1133">Transmembrane helix</keyword>
<feature type="transmembrane region" description="Helical" evidence="6">
    <location>
        <begin position="149"/>
        <end position="167"/>
    </location>
</feature>
<organism evidence="7 8">
    <name type="scientific">Thiomonas arsenitoxydans (strain DSM 22701 / CIP 110005 / 3As)</name>
    <dbReference type="NCBI Taxonomy" id="426114"/>
    <lineage>
        <taxon>Bacteria</taxon>
        <taxon>Pseudomonadati</taxon>
        <taxon>Pseudomonadota</taxon>
        <taxon>Betaproteobacteria</taxon>
        <taxon>Burkholderiales</taxon>
        <taxon>Thiomonas</taxon>
    </lineage>
</organism>
<dbReference type="InterPro" id="IPR004923">
    <property type="entry name" value="FTR1/Fip1/EfeU"/>
</dbReference>
<evidence type="ECO:0000256" key="2">
    <source>
        <dbReference type="ARBA" id="ARBA00008333"/>
    </source>
</evidence>
<feature type="transmembrane region" description="Helical" evidence="6">
    <location>
        <begin position="38"/>
        <end position="60"/>
    </location>
</feature>
<dbReference type="RefSeq" id="WP_276730036.1">
    <property type="nucleotide sequence ID" value="NZ_JAFKMR010000017.1"/>
</dbReference>
<dbReference type="PANTHER" id="PTHR31632">
    <property type="entry name" value="IRON TRANSPORTER FTH1"/>
    <property type="match status" value="1"/>
</dbReference>
<feature type="transmembrane region" description="Helical" evidence="6">
    <location>
        <begin position="6"/>
        <end position="26"/>
    </location>
</feature>
<evidence type="ECO:0000313" key="8">
    <source>
        <dbReference type="Proteomes" id="UP000664800"/>
    </source>
</evidence>
<sequence length="271" mass="28896">MGNALFIVWRETIEAMLVIGILHGWLSARPGARAGLTWLWGGIAAGLGLAVFLAITIMNIQSWASGATLEWFQALMPIVACGLIFQMVWWMRRHGAGLKKELEAKMASATERANWLGMAVLAAVAVGREGAESVVFLYGAVKGSSNADIALGGATGFILALGAYWLLSRGSRFISWRAFFRVTEVLLLLLGGALLVDGTEKLVGLEALPALADPLWSTASLLDDSTRAGGLVAAFTGYRAAPSGMAYALLAAYWALALGMLLRLKPMRRKA</sequence>
<dbReference type="GO" id="GO:0033573">
    <property type="term" value="C:high-affinity iron permease complex"/>
    <property type="evidence" value="ECO:0007669"/>
    <property type="project" value="InterPro"/>
</dbReference>
<comment type="caution">
    <text evidence="7">The sequence shown here is derived from an EMBL/GenBank/DDBJ whole genome shotgun (WGS) entry which is preliminary data.</text>
</comment>
<keyword evidence="3 6" id="KW-0812">Transmembrane</keyword>
<reference evidence="7" key="1">
    <citation type="submission" date="2021-02" db="EMBL/GenBank/DDBJ databases">
        <title>Thiocyanate and organic carbon inputs drive convergent selection for specific autotrophic Afipia and Thiobacillus strains within complex microbiomes.</title>
        <authorList>
            <person name="Huddy R.J."/>
            <person name="Sachdeva R."/>
            <person name="Kadzinga F."/>
            <person name="Kantor R.S."/>
            <person name="Harrison S.T.L."/>
            <person name="Banfield J.F."/>
        </authorList>
    </citation>
    <scope>NUCLEOTIDE SEQUENCE</scope>
    <source>
        <strain evidence="7">SCN18_13_7_16_R3_B_64_19</strain>
    </source>
</reference>
<accession>A0A8I1SX80</accession>
<evidence type="ECO:0000256" key="3">
    <source>
        <dbReference type="ARBA" id="ARBA00022692"/>
    </source>
</evidence>
<dbReference type="Pfam" id="PF03239">
    <property type="entry name" value="FTR1"/>
    <property type="match status" value="1"/>
</dbReference>
<gene>
    <name evidence="7" type="ORF">J0I24_08595</name>
</gene>
<feature type="transmembrane region" description="Helical" evidence="6">
    <location>
        <begin position="179"/>
        <end position="196"/>
    </location>
</feature>
<dbReference type="GO" id="GO:0015093">
    <property type="term" value="F:ferrous iron transmembrane transporter activity"/>
    <property type="evidence" value="ECO:0007669"/>
    <property type="project" value="TreeGrafter"/>
</dbReference>
<dbReference type="EMBL" id="JAFKMR010000017">
    <property type="protein sequence ID" value="MBN8744354.1"/>
    <property type="molecule type" value="Genomic_DNA"/>
</dbReference>
<feature type="transmembrane region" description="Helical" evidence="6">
    <location>
        <begin position="245"/>
        <end position="264"/>
    </location>
</feature>
<evidence type="ECO:0000256" key="5">
    <source>
        <dbReference type="ARBA" id="ARBA00023136"/>
    </source>
</evidence>
<proteinExistence type="inferred from homology"/>
<keyword evidence="5 6" id="KW-0472">Membrane</keyword>
<evidence type="ECO:0000256" key="6">
    <source>
        <dbReference type="SAM" id="Phobius"/>
    </source>
</evidence>
<dbReference type="AlphaFoldDB" id="A0A8I1SX80"/>
<dbReference type="PANTHER" id="PTHR31632:SF2">
    <property type="entry name" value="PLASMA MEMBRANE IRON PERMEASE"/>
    <property type="match status" value="1"/>
</dbReference>
<feature type="transmembrane region" description="Helical" evidence="6">
    <location>
        <begin position="72"/>
        <end position="91"/>
    </location>
</feature>
<evidence type="ECO:0000256" key="4">
    <source>
        <dbReference type="ARBA" id="ARBA00022989"/>
    </source>
</evidence>